<keyword evidence="1" id="KW-1133">Transmembrane helix</keyword>
<reference evidence="3 4" key="1">
    <citation type="submission" date="2018-05" db="EMBL/GenBank/DDBJ databases">
        <title>Genome sequencing and assembly of the regulated plant pathogen Lachnellula willkommii and related sister species for the development of diagnostic species identification markers.</title>
        <authorList>
            <person name="Giroux E."/>
            <person name="Bilodeau G."/>
        </authorList>
    </citation>
    <scope>NUCLEOTIDE SEQUENCE [LARGE SCALE GENOMIC DNA]</scope>
    <source>
        <strain evidence="3 4">CBS 268.59</strain>
    </source>
</reference>
<dbReference type="PROSITE" id="PS51186">
    <property type="entry name" value="GNAT"/>
    <property type="match status" value="1"/>
</dbReference>
<name>A0A8T9C6Q0_9HELO</name>
<feature type="transmembrane region" description="Helical" evidence="1">
    <location>
        <begin position="121"/>
        <end position="141"/>
    </location>
</feature>
<dbReference type="OrthoDB" id="410198at2759"/>
<feature type="domain" description="N-acetyltransferase" evidence="2">
    <location>
        <begin position="101"/>
        <end position="251"/>
    </location>
</feature>
<dbReference type="CDD" id="cd04301">
    <property type="entry name" value="NAT_SF"/>
    <property type="match status" value="1"/>
</dbReference>
<comment type="caution">
    <text evidence="3">The sequence shown here is derived from an EMBL/GenBank/DDBJ whole genome shotgun (WGS) entry which is preliminary data.</text>
</comment>
<dbReference type="GO" id="GO:0016747">
    <property type="term" value="F:acyltransferase activity, transferring groups other than amino-acyl groups"/>
    <property type="evidence" value="ECO:0007669"/>
    <property type="project" value="InterPro"/>
</dbReference>
<evidence type="ECO:0000313" key="4">
    <source>
        <dbReference type="Proteomes" id="UP000469558"/>
    </source>
</evidence>
<dbReference type="Gene3D" id="3.40.630.30">
    <property type="match status" value="1"/>
</dbReference>
<keyword evidence="1" id="KW-0472">Membrane</keyword>
<dbReference type="AlphaFoldDB" id="A0A8T9C6Q0"/>
<organism evidence="3 4">
    <name type="scientific">Lachnellula suecica</name>
    <dbReference type="NCBI Taxonomy" id="602035"/>
    <lineage>
        <taxon>Eukaryota</taxon>
        <taxon>Fungi</taxon>
        <taxon>Dikarya</taxon>
        <taxon>Ascomycota</taxon>
        <taxon>Pezizomycotina</taxon>
        <taxon>Leotiomycetes</taxon>
        <taxon>Helotiales</taxon>
        <taxon>Lachnaceae</taxon>
        <taxon>Lachnellula</taxon>
    </lineage>
</organism>
<gene>
    <name evidence="3" type="ORF">LSUE1_G005209</name>
</gene>
<keyword evidence="1" id="KW-0812">Transmembrane</keyword>
<dbReference type="EMBL" id="QGMK01000556">
    <property type="protein sequence ID" value="TVY81066.1"/>
    <property type="molecule type" value="Genomic_DNA"/>
</dbReference>
<keyword evidence="4" id="KW-1185">Reference proteome</keyword>
<sequence length="261" mass="29817">MSLTMSGKTITQGKVSSVNSKPPIIIREAHIWEAYRMGEIAAKTYHDTPLTNFLSPYRQKYPSHYVRGCVHRNIMRFFNPRTLSLVACEASNPSYPIGYAQFIRLGDDEGAKRHVASRNSLWRWVLGWLFWAYYKVLFWAVGGDKSSEPKNLAAFESWPVKVHWDFPERKNRWHAQSVVVAAEFQGRGIGKKMMAEAIEKAESEGVCIGLEASPLGEHMYRSVGFKMISRYNEEALKIEEGGGFMMWTPSSWKIKENDVGI</sequence>
<dbReference type="PANTHER" id="PTHR42791:SF16">
    <property type="entry name" value="N-ACETYLTRANSFERASE DOMAIN-CONTAINING PROTEIN"/>
    <property type="match status" value="1"/>
</dbReference>
<accession>A0A8T9C6Q0</accession>
<proteinExistence type="predicted"/>
<evidence type="ECO:0000259" key="2">
    <source>
        <dbReference type="PROSITE" id="PS51186"/>
    </source>
</evidence>
<dbReference type="InterPro" id="IPR016181">
    <property type="entry name" value="Acyl_CoA_acyltransferase"/>
</dbReference>
<evidence type="ECO:0000256" key="1">
    <source>
        <dbReference type="SAM" id="Phobius"/>
    </source>
</evidence>
<dbReference type="PANTHER" id="PTHR42791">
    <property type="entry name" value="GNAT FAMILY ACETYLTRANSFERASE"/>
    <property type="match status" value="1"/>
</dbReference>
<dbReference type="SUPFAM" id="SSF55729">
    <property type="entry name" value="Acyl-CoA N-acyltransferases (Nat)"/>
    <property type="match status" value="1"/>
</dbReference>
<dbReference type="InterPro" id="IPR052523">
    <property type="entry name" value="Trichothecene_AcTrans"/>
</dbReference>
<dbReference type="Proteomes" id="UP000469558">
    <property type="component" value="Unassembled WGS sequence"/>
</dbReference>
<evidence type="ECO:0000313" key="3">
    <source>
        <dbReference type="EMBL" id="TVY81066.1"/>
    </source>
</evidence>
<protein>
    <recommendedName>
        <fullName evidence="2">N-acetyltransferase domain-containing protein</fullName>
    </recommendedName>
</protein>
<dbReference type="Pfam" id="PF13508">
    <property type="entry name" value="Acetyltransf_7"/>
    <property type="match status" value="1"/>
</dbReference>
<dbReference type="InterPro" id="IPR000182">
    <property type="entry name" value="GNAT_dom"/>
</dbReference>